<organism evidence="3 4">
    <name type="scientific">Conoideocrella luteorostrata</name>
    <dbReference type="NCBI Taxonomy" id="1105319"/>
    <lineage>
        <taxon>Eukaryota</taxon>
        <taxon>Fungi</taxon>
        <taxon>Dikarya</taxon>
        <taxon>Ascomycota</taxon>
        <taxon>Pezizomycotina</taxon>
        <taxon>Sordariomycetes</taxon>
        <taxon>Hypocreomycetidae</taxon>
        <taxon>Hypocreales</taxon>
        <taxon>Clavicipitaceae</taxon>
        <taxon>Conoideocrella</taxon>
    </lineage>
</organism>
<evidence type="ECO:0000313" key="4">
    <source>
        <dbReference type="Proteomes" id="UP001251528"/>
    </source>
</evidence>
<dbReference type="InterPro" id="IPR042089">
    <property type="entry name" value="Peptidase_M13_dom_2"/>
</dbReference>
<protein>
    <recommendedName>
        <fullName evidence="2">Peptidase M13 N-terminal domain-containing protein</fullName>
    </recommendedName>
</protein>
<dbReference type="AlphaFoldDB" id="A0AAJ0CAG8"/>
<dbReference type="Pfam" id="PF05649">
    <property type="entry name" value="Peptidase_M13_N"/>
    <property type="match status" value="1"/>
</dbReference>
<dbReference type="Proteomes" id="UP001251528">
    <property type="component" value="Unassembled WGS sequence"/>
</dbReference>
<evidence type="ECO:0000259" key="2">
    <source>
        <dbReference type="Pfam" id="PF05649"/>
    </source>
</evidence>
<dbReference type="Gene3D" id="1.10.1380.10">
    <property type="entry name" value="Neutral endopeptidase , domain2"/>
    <property type="match status" value="1"/>
</dbReference>
<dbReference type="GO" id="GO:0006508">
    <property type="term" value="P:proteolysis"/>
    <property type="evidence" value="ECO:0007669"/>
    <property type="project" value="InterPro"/>
</dbReference>
<keyword evidence="4" id="KW-1185">Reference proteome</keyword>
<dbReference type="EMBL" id="JASWJB010000650">
    <property type="protein sequence ID" value="KAK2589508.1"/>
    <property type="molecule type" value="Genomic_DNA"/>
</dbReference>
<evidence type="ECO:0000313" key="3">
    <source>
        <dbReference type="EMBL" id="KAK2589508.1"/>
    </source>
</evidence>
<sequence>MGQHSSAVVMDTYQAQSGFCIAPECVGIYQQLRDENIRRDNPFDYCYKWENFVCGEYVPRRPGDPEPVVVTETIVRALFHEVGAMLGLASAATGAFETESPEDASSDHDLGLTARSPTRNGQAATYRDTPTHPLTNLTGNPTHPVSSSVLGAKYDRDPFYDRYTNATFPRPPPPRKLVPHGNSNQTCEQQPDADLTAHLWTLVHRYYDGCMEPPAVNVQNAGDSRLLDLMGEVNVPFKSLDDVYLAAQGNGTGTNEQNNAVKRVTNVEDGDQPMIMAAMTNLAKYGIFPMLRVGVMKSMFDPDEMRINVAPFSKTGLYDGALYKSKHIRAQYLGILKKILPKLHGHHYSRLQDSHKLPENIMKLEERVIKILPKDSDWQRILAHVKERQLWNLTDDSTKWSLDRLFWELMGEKKKAVTKVDVLFEGNPSKGGWDAVFWKIMKKTNKETLRTYFLWQAFLQTLDLWDMEWVQEWREFTQMHLDTKRPVPEREELCVARVQRHFNHVITSRMMNDLFPKKNGREPYFSVAHIDAKVEFPEGCPRYIGDEKLREIYNDAEVRNGLAEASQWENKGVPRMATLSRPETWTHLHDYFALEKLHWRRTWDQLGRRSDDQKCQHLGVSFSTSDR</sequence>
<comment type="caution">
    <text evidence="3">The sequence shown here is derived from an EMBL/GenBank/DDBJ whole genome shotgun (WGS) entry which is preliminary data.</text>
</comment>
<dbReference type="SUPFAM" id="SSF55486">
    <property type="entry name" value="Metalloproteases ('zincins'), catalytic domain"/>
    <property type="match status" value="1"/>
</dbReference>
<feature type="compositionally biased region" description="Polar residues" evidence="1">
    <location>
        <begin position="132"/>
        <end position="148"/>
    </location>
</feature>
<name>A0AAJ0CAG8_9HYPO</name>
<proteinExistence type="predicted"/>
<feature type="domain" description="Peptidase M13 N-terminal" evidence="2">
    <location>
        <begin position="201"/>
        <end position="518"/>
    </location>
</feature>
<reference evidence="3" key="1">
    <citation type="submission" date="2023-06" db="EMBL/GenBank/DDBJ databases">
        <title>Conoideocrella luteorostrata (Hypocreales: Clavicipitaceae), a potential biocontrol fungus for elongate hemlock scale in United States Christmas tree production areas.</title>
        <authorList>
            <person name="Barrett H."/>
            <person name="Lovett B."/>
            <person name="Macias A.M."/>
            <person name="Stajich J.E."/>
            <person name="Kasson M.T."/>
        </authorList>
    </citation>
    <scope>NUCLEOTIDE SEQUENCE</scope>
    <source>
        <strain evidence="3">ARSEF 14590</strain>
    </source>
</reference>
<dbReference type="InterPro" id="IPR008753">
    <property type="entry name" value="Peptidase_M13_N"/>
</dbReference>
<evidence type="ECO:0000256" key="1">
    <source>
        <dbReference type="SAM" id="MobiDB-lite"/>
    </source>
</evidence>
<accession>A0AAJ0CAG8</accession>
<feature type="region of interest" description="Disordered" evidence="1">
    <location>
        <begin position="97"/>
        <end position="148"/>
    </location>
</feature>
<gene>
    <name evidence="3" type="ORF">QQS21_012814</name>
</gene>